<dbReference type="Pfam" id="PF10551">
    <property type="entry name" value="MULE"/>
    <property type="match status" value="1"/>
</dbReference>
<evidence type="ECO:0000313" key="3">
    <source>
        <dbReference type="Proteomes" id="UP000198211"/>
    </source>
</evidence>
<dbReference type="PANTHER" id="PTHR47160:SF5">
    <property type="entry name" value="MULE TRANSPOSASE DOMAIN-CONTAINING PROTEIN"/>
    <property type="match status" value="1"/>
</dbReference>
<reference evidence="3" key="1">
    <citation type="submission" date="2017-03" db="EMBL/GenBank/DDBJ databases">
        <title>Phytopthora megakarya and P. palmivora, two closely related causual agents of cacao black pod achieved similar genome size and gene model numbers by different mechanisms.</title>
        <authorList>
            <person name="Ali S."/>
            <person name="Shao J."/>
            <person name="Larry D.J."/>
            <person name="Kronmiller B."/>
            <person name="Shen D."/>
            <person name="Strem M.D."/>
            <person name="Melnick R.L."/>
            <person name="Guiltinan M.J."/>
            <person name="Tyler B.M."/>
            <person name="Meinhardt L.W."/>
            <person name="Bailey B.A."/>
        </authorList>
    </citation>
    <scope>NUCLEOTIDE SEQUENCE [LARGE SCALE GENOMIC DNA]</scope>
    <source>
        <strain evidence="3">zdho120</strain>
    </source>
</reference>
<dbReference type="AlphaFoldDB" id="A0A225WH33"/>
<dbReference type="PANTHER" id="PTHR47160">
    <property type="entry name" value="PUTATIVE-RELATED"/>
    <property type="match status" value="1"/>
</dbReference>
<dbReference type="Proteomes" id="UP000198211">
    <property type="component" value="Unassembled WGS sequence"/>
</dbReference>
<feature type="domain" description="MULE transposase" evidence="1">
    <location>
        <begin position="19"/>
        <end position="110"/>
    </location>
</feature>
<accession>A0A225WH33</accession>
<evidence type="ECO:0000313" key="2">
    <source>
        <dbReference type="EMBL" id="OWZ17041.1"/>
    </source>
</evidence>
<dbReference type="EMBL" id="NBNE01000824">
    <property type="protein sequence ID" value="OWZ17041.1"/>
    <property type="molecule type" value="Genomic_DNA"/>
</dbReference>
<name>A0A225WH33_9STRA</name>
<protein>
    <recommendedName>
        <fullName evidence="1">MULE transposase domain-containing protein</fullName>
    </recommendedName>
</protein>
<dbReference type="OrthoDB" id="104146at2759"/>
<proteinExistence type="predicted"/>
<evidence type="ECO:0000259" key="1">
    <source>
        <dbReference type="Pfam" id="PF10551"/>
    </source>
</evidence>
<dbReference type="InterPro" id="IPR018289">
    <property type="entry name" value="MULE_transposase_dom"/>
</dbReference>
<keyword evidence="3" id="KW-1185">Reference proteome</keyword>
<sequence length="126" mass="14604">MGSPALIRFLSYHQAALYLDGIFHCVPNPFYQCIIAMVHVRGSKYFVPYMYALATDKSEWTYWSTLHCVQAATEMTMDVGTVFYDFEKGLINTVRDQFPEADIIGCLFHSKQAVRRKMQNLYIPME</sequence>
<organism evidence="2 3">
    <name type="scientific">Phytophthora megakarya</name>
    <dbReference type="NCBI Taxonomy" id="4795"/>
    <lineage>
        <taxon>Eukaryota</taxon>
        <taxon>Sar</taxon>
        <taxon>Stramenopiles</taxon>
        <taxon>Oomycota</taxon>
        <taxon>Peronosporomycetes</taxon>
        <taxon>Peronosporales</taxon>
        <taxon>Peronosporaceae</taxon>
        <taxon>Phytophthora</taxon>
    </lineage>
</organism>
<comment type="caution">
    <text evidence="2">The sequence shown here is derived from an EMBL/GenBank/DDBJ whole genome shotgun (WGS) entry which is preliminary data.</text>
</comment>
<gene>
    <name evidence="2" type="ORF">PHMEG_0009075</name>
</gene>